<dbReference type="EMBL" id="JZWS02000006">
    <property type="protein sequence ID" value="MCL7344303.1"/>
    <property type="molecule type" value="Genomic_DNA"/>
</dbReference>
<proteinExistence type="predicted"/>
<gene>
    <name evidence="1" type="ORF">TQ35_007005</name>
</gene>
<name>A0AAE3FM09_9CREN</name>
<reference evidence="1" key="1">
    <citation type="submission" date="2022-05" db="EMBL/GenBank/DDBJ databases">
        <title>Metagenome Sequencing of an Archaeal-Dominated Microbial Community from a Hot Spring at the Los Azufres Geothermal Field, Mexico.</title>
        <authorList>
            <person name="Marin-Paredes R."/>
            <person name="Martinez-Romero E."/>
            <person name="Servin-Garciduenas L.E."/>
        </authorList>
    </citation>
    <scope>NUCLEOTIDE SEQUENCE</scope>
    <source>
        <strain evidence="1">AZ1-454</strain>
    </source>
</reference>
<evidence type="ECO:0000313" key="1">
    <source>
        <dbReference type="EMBL" id="MCL7344303.1"/>
    </source>
</evidence>
<protein>
    <submittedName>
        <fullName evidence="1">Uncharacterized protein</fullName>
    </submittedName>
</protein>
<organism evidence="1">
    <name type="scientific">Candidatus Aramenus sulfurataquae</name>
    <dbReference type="NCBI Taxonomy" id="1326980"/>
    <lineage>
        <taxon>Archaea</taxon>
        <taxon>Thermoproteota</taxon>
        <taxon>Thermoprotei</taxon>
        <taxon>Sulfolobales</taxon>
        <taxon>Sulfolobaceae</taxon>
        <taxon>Candidatus Aramenus</taxon>
    </lineage>
</organism>
<sequence length="55" mass="6004">MGGISDPLDCWANEGLDRVSMPRTLALQGGSQISKIIMKSKLANTDEISIRKEDL</sequence>
<dbReference type="AlphaFoldDB" id="A0AAE3FM09"/>
<accession>A0AAE3FM09</accession>
<comment type="caution">
    <text evidence="1">The sequence shown here is derived from an EMBL/GenBank/DDBJ whole genome shotgun (WGS) entry which is preliminary data.</text>
</comment>